<dbReference type="CDD" id="cd03364">
    <property type="entry name" value="TOPRIM_DnaG_primases"/>
    <property type="match status" value="1"/>
</dbReference>
<dbReference type="PANTHER" id="PTHR30313:SF2">
    <property type="entry name" value="DNA PRIMASE"/>
    <property type="match status" value="1"/>
</dbReference>
<keyword evidence="11 12" id="KW-0804">Transcription</keyword>
<dbReference type="InterPro" id="IPR002694">
    <property type="entry name" value="Znf_CHC2"/>
</dbReference>
<dbReference type="SUPFAM" id="SSF57783">
    <property type="entry name" value="Zinc beta-ribbon"/>
    <property type="match status" value="1"/>
</dbReference>
<evidence type="ECO:0000256" key="11">
    <source>
        <dbReference type="ARBA" id="ARBA00023163"/>
    </source>
</evidence>
<dbReference type="InterPro" id="IPR034151">
    <property type="entry name" value="TOPRIM_DnaG_bac"/>
</dbReference>
<dbReference type="PANTHER" id="PTHR30313">
    <property type="entry name" value="DNA PRIMASE"/>
    <property type="match status" value="1"/>
</dbReference>
<comment type="function">
    <text evidence="12 13">RNA polymerase that catalyzes the synthesis of short RNA molecules used as primers for DNA polymerase during DNA replication.</text>
</comment>
<keyword evidence="7 12" id="KW-0863">Zinc-finger</keyword>
<dbReference type="Gene3D" id="3.90.580.10">
    <property type="entry name" value="Zinc finger, CHC2-type domain"/>
    <property type="match status" value="1"/>
</dbReference>
<dbReference type="GO" id="GO:0005737">
    <property type="term" value="C:cytoplasm"/>
    <property type="evidence" value="ECO:0007669"/>
    <property type="project" value="TreeGrafter"/>
</dbReference>
<dbReference type="GO" id="GO:0006269">
    <property type="term" value="P:DNA replication, synthesis of primer"/>
    <property type="evidence" value="ECO:0007669"/>
    <property type="project" value="UniProtKB-UniRule"/>
</dbReference>
<name>A0A090D0P2_9BACT</name>
<dbReference type="GO" id="GO:1990077">
    <property type="term" value="C:primosome complex"/>
    <property type="evidence" value="ECO:0007669"/>
    <property type="project" value="UniProtKB-KW"/>
</dbReference>
<evidence type="ECO:0000259" key="15">
    <source>
        <dbReference type="PROSITE" id="PS50880"/>
    </source>
</evidence>
<feature type="domain" description="Toprim" evidence="15">
    <location>
        <begin position="257"/>
        <end position="339"/>
    </location>
</feature>
<evidence type="ECO:0000256" key="5">
    <source>
        <dbReference type="ARBA" id="ARBA00022705"/>
    </source>
</evidence>
<dbReference type="Pfam" id="PF13155">
    <property type="entry name" value="Toprim_2"/>
    <property type="match status" value="1"/>
</dbReference>
<dbReference type="AlphaFoldDB" id="A0A090D0P2"/>
<evidence type="ECO:0000256" key="3">
    <source>
        <dbReference type="ARBA" id="ARBA00022679"/>
    </source>
</evidence>
<dbReference type="InterPro" id="IPR006171">
    <property type="entry name" value="TOPRIM_dom"/>
</dbReference>
<comment type="cofactor">
    <cofactor evidence="12 13 14">
        <name>Zn(2+)</name>
        <dbReference type="ChEBI" id="CHEBI:29105"/>
    </cofactor>
    <text evidence="12 13 14">Binds 1 zinc ion per monomer.</text>
</comment>
<dbReference type="EC" id="2.7.7.101" evidence="12"/>
<dbReference type="Pfam" id="PF10410">
    <property type="entry name" value="DnaB_bind"/>
    <property type="match status" value="1"/>
</dbReference>
<dbReference type="GO" id="GO:0003677">
    <property type="term" value="F:DNA binding"/>
    <property type="evidence" value="ECO:0007669"/>
    <property type="project" value="UniProtKB-KW"/>
</dbReference>
<dbReference type="SMART" id="SM00493">
    <property type="entry name" value="TOPRIM"/>
    <property type="match status" value="1"/>
</dbReference>
<dbReference type="InterPro" id="IPR013264">
    <property type="entry name" value="DNAG_N"/>
</dbReference>
<dbReference type="SUPFAM" id="SSF56731">
    <property type="entry name" value="DNA primase core"/>
    <property type="match status" value="1"/>
</dbReference>
<evidence type="ECO:0000256" key="9">
    <source>
        <dbReference type="ARBA" id="ARBA00022842"/>
    </source>
</evidence>
<dbReference type="InterPro" id="IPR036977">
    <property type="entry name" value="DNA_primase_Znf_CHC2"/>
</dbReference>
<dbReference type="Pfam" id="PF08275">
    <property type="entry name" value="DNAG_N"/>
    <property type="match status" value="1"/>
</dbReference>
<dbReference type="Gene3D" id="3.40.1360.10">
    <property type="match status" value="1"/>
</dbReference>
<dbReference type="eggNOG" id="COG0358">
    <property type="taxonomic scope" value="Bacteria"/>
</dbReference>
<evidence type="ECO:0000313" key="16">
    <source>
        <dbReference type="EMBL" id="CDR35112.1"/>
    </source>
</evidence>
<evidence type="ECO:0000256" key="1">
    <source>
        <dbReference type="ARBA" id="ARBA00022478"/>
    </source>
</evidence>
<dbReference type="OrthoDB" id="9803773at2"/>
<dbReference type="FunFam" id="3.90.580.10:FF:000001">
    <property type="entry name" value="DNA primase"/>
    <property type="match status" value="1"/>
</dbReference>
<dbReference type="HAMAP" id="MF_00974">
    <property type="entry name" value="DNA_primase_DnaG"/>
    <property type="match status" value="1"/>
</dbReference>
<dbReference type="Gene3D" id="3.90.980.10">
    <property type="entry name" value="DNA primase, catalytic core, N-terminal domain"/>
    <property type="match status" value="1"/>
</dbReference>
<evidence type="ECO:0000256" key="6">
    <source>
        <dbReference type="ARBA" id="ARBA00022723"/>
    </source>
</evidence>
<keyword evidence="5 12" id="KW-0235">DNA replication</keyword>
<evidence type="ECO:0000256" key="8">
    <source>
        <dbReference type="ARBA" id="ARBA00022833"/>
    </source>
</evidence>
<dbReference type="InterPro" id="IPR019475">
    <property type="entry name" value="DNA_primase_DnaB-bd"/>
</dbReference>
<keyword evidence="8 12" id="KW-0862">Zinc</keyword>
<dbReference type="SMART" id="SM00400">
    <property type="entry name" value="ZnF_CHCC"/>
    <property type="match status" value="1"/>
</dbReference>
<keyword evidence="17" id="KW-1185">Reference proteome</keyword>
<comment type="domain">
    <text evidence="12">Contains an N-terminal zinc-binding domain, a central core domain that contains the primase activity, and a C-terminal DnaB-binding domain.</text>
</comment>
<keyword evidence="1 12" id="KW-0240">DNA-directed RNA polymerase</keyword>
<feature type="zinc finger region" description="CHC2-type" evidence="12 14">
    <location>
        <begin position="39"/>
        <end position="63"/>
    </location>
</feature>
<keyword evidence="4 12" id="KW-0548">Nucleotidyltransferase</keyword>
<evidence type="ECO:0000256" key="4">
    <source>
        <dbReference type="ARBA" id="ARBA00022695"/>
    </source>
</evidence>
<keyword evidence="10 12" id="KW-0238">DNA-binding</keyword>
<dbReference type="Pfam" id="PF01807">
    <property type="entry name" value="Zn_ribbon_DnaG"/>
    <property type="match status" value="1"/>
</dbReference>
<evidence type="ECO:0000256" key="13">
    <source>
        <dbReference type="PIRNR" id="PIRNR002811"/>
    </source>
</evidence>
<dbReference type="InterPro" id="IPR006295">
    <property type="entry name" value="DNA_primase_DnaG"/>
</dbReference>
<dbReference type="InterPro" id="IPR037068">
    <property type="entry name" value="DNA_primase_core_N_sf"/>
</dbReference>
<dbReference type="PIRSF" id="PIRSF002811">
    <property type="entry name" value="DnaG"/>
    <property type="match status" value="1"/>
</dbReference>
<gene>
    <name evidence="12 16" type="primary">dnaG</name>
    <name evidence="16" type="ORF">CSEC_2306</name>
</gene>
<dbReference type="GO" id="GO:0000428">
    <property type="term" value="C:DNA-directed RNA polymerase complex"/>
    <property type="evidence" value="ECO:0007669"/>
    <property type="project" value="UniProtKB-KW"/>
</dbReference>
<keyword evidence="3 12" id="KW-0808">Transferase</keyword>
<dbReference type="NCBIfam" id="TIGR01391">
    <property type="entry name" value="dnaG"/>
    <property type="match status" value="1"/>
</dbReference>
<dbReference type="PROSITE" id="PS50880">
    <property type="entry name" value="TOPRIM"/>
    <property type="match status" value="1"/>
</dbReference>
<dbReference type="RefSeq" id="WP_041018663.1">
    <property type="nucleotide sequence ID" value="NZ_CCEJ010000013.1"/>
</dbReference>
<comment type="subunit">
    <text evidence="12">Monomer. Interacts with DnaB.</text>
</comment>
<comment type="similarity">
    <text evidence="12 13">Belongs to the DnaG primase family.</text>
</comment>
<dbReference type="InterPro" id="IPR050219">
    <property type="entry name" value="DnaG_primase"/>
</dbReference>
<evidence type="ECO:0000256" key="12">
    <source>
        <dbReference type="HAMAP-Rule" id="MF_00974"/>
    </source>
</evidence>
<dbReference type="GO" id="GO:0008270">
    <property type="term" value="F:zinc ion binding"/>
    <property type="evidence" value="ECO:0007669"/>
    <property type="project" value="UniProtKB-UniRule"/>
</dbReference>
<keyword evidence="2 12" id="KW-0639">Primosome</keyword>
<evidence type="ECO:0000256" key="14">
    <source>
        <dbReference type="PIRSR" id="PIRSR002811-1"/>
    </source>
</evidence>
<organism evidence="16 17">
    <name type="scientific">Candidatus Criblamydia sequanensis CRIB-18</name>
    <dbReference type="NCBI Taxonomy" id="1437425"/>
    <lineage>
        <taxon>Bacteria</taxon>
        <taxon>Pseudomonadati</taxon>
        <taxon>Chlamydiota</taxon>
        <taxon>Chlamydiia</taxon>
        <taxon>Parachlamydiales</taxon>
        <taxon>Candidatus Criblamydiaceae</taxon>
        <taxon>Candidatus Criblamydia</taxon>
    </lineage>
</organism>
<protein>
    <recommendedName>
        <fullName evidence="12 13">DNA primase</fullName>
        <ecNumber evidence="12">2.7.7.101</ecNumber>
    </recommendedName>
</protein>
<reference evidence="16" key="1">
    <citation type="submission" date="2013-12" db="EMBL/GenBank/DDBJ databases">
        <authorList>
            <person name="Linke B."/>
        </authorList>
    </citation>
    <scope>NUCLEOTIDE SEQUENCE [LARGE SCALE GENOMIC DNA]</scope>
    <source>
        <strain evidence="16">CRIB-18</strain>
    </source>
</reference>
<evidence type="ECO:0000256" key="10">
    <source>
        <dbReference type="ARBA" id="ARBA00023125"/>
    </source>
</evidence>
<proteinExistence type="inferred from homology"/>
<evidence type="ECO:0000256" key="2">
    <source>
        <dbReference type="ARBA" id="ARBA00022515"/>
    </source>
</evidence>
<sequence length="594" mass="68072">MVVFTKESLDTLRQRVDLVDFLSARMELKRSGASYKGLCPFHDEKTPSFIVQKGDRHYHCFGCGAHGDAIHYLITREGMTFKEAVETLAERFSVPLELSLELEKNDQVPLIKAALDKASLFFQFFLLRTEEGREALSYLITRGLTLEFIKRFRLGLAPKAMGLFRKFMHENNFSDDILVESGLLTKTDEGKLREFFNERITFPIHHASGAIIGFSARKIKESVFGGKYVNTRETPVFKKSRTLFGLNYSRKRIAKERRVIIVEGQIDALRLIEGGFDLTVAAQGTAFGEGHLEELLRLGVQTAYLVLDGDKAGKEAACKIGELFLKEGVEARVVALPEKEDPDSFLKNKGFEAFEELLKGASEYIEFLFHYRSALRDMNSPAIKTQVISEIRGQVREWKSEVLVHESLKKLAKLANLPESTLLSAMSIKPPEFIKREAFTSYKPLDPHKILESDFLRWLILASSEKKRFMSWAKNNILPDYFHTEICKALYQEILAAHFNGTHFDWIEAIANEETEDHQRLLQEILEKKVDRSKAEEHFKETMSKIMLRNWMEKREAIKIKIQSGLLTEEEAFSLAKEFDDLRKTPPQLNLTLG</sequence>
<comment type="caution">
    <text evidence="16">The sequence shown here is derived from an EMBL/GenBank/DDBJ whole genome shotgun (WGS) entry which is preliminary data.</text>
</comment>
<accession>A0A090D0P2</accession>
<comment type="catalytic activity">
    <reaction evidence="12">
        <text>ssDNA + n NTP = ssDNA/pppN(pN)n-1 hybrid + (n-1) diphosphate.</text>
        <dbReference type="EC" id="2.7.7.101"/>
    </reaction>
</comment>
<dbReference type="STRING" id="1437425.CSEC_2306"/>
<dbReference type="InterPro" id="IPR030846">
    <property type="entry name" value="DnaG_bac"/>
</dbReference>
<dbReference type="GO" id="GO:0003899">
    <property type="term" value="F:DNA-directed RNA polymerase activity"/>
    <property type="evidence" value="ECO:0007669"/>
    <property type="project" value="UniProtKB-UniRule"/>
</dbReference>
<evidence type="ECO:0000256" key="7">
    <source>
        <dbReference type="ARBA" id="ARBA00022771"/>
    </source>
</evidence>
<keyword evidence="9" id="KW-0460">Magnesium</keyword>
<keyword evidence="6 12" id="KW-0479">Metal-binding</keyword>
<dbReference type="Proteomes" id="UP000031552">
    <property type="component" value="Unassembled WGS sequence"/>
</dbReference>
<evidence type="ECO:0000313" key="17">
    <source>
        <dbReference type="Proteomes" id="UP000031552"/>
    </source>
</evidence>
<reference evidence="16" key="2">
    <citation type="submission" date="2014-09" db="EMBL/GenBank/DDBJ databases">
        <title>Criblamydia sequanensis harbors a mega-plasmid encoding arsenite resistance.</title>
        <authorList>
            <person name="Bertelli C."/>
            <person name="Goesmann A."/>
            <person name="Greub G."/>
        </authorList>
    </citation>
    <scope>NUCLEOTIDE SEQUENCE [LARGE SCALE GENOMIC DNA]</scope>
    <source>
        <strain evidence="16">CRIB-18</strain>
    </source>
</reference>
<dbReference type="EMBL" id="CCEJ010000013">
    <property type="protein sequence ID" value="CDR35112.1"/>
    <property type="molecule type" value="Genomic_DNA"/>
</dbReference>